<evidence type="ECO:0000256" key="3">
    <source>
        <dbReference type="ARBA" id="ARBA00023295"/>
    </source>
</evidence>
<evidence type="ECO:0000256" key="5">
    <source>
        <dbReference type="SAM" id="Phobius"/>
    </source>
</evidence>
<dbReference type="Pfam" id="PF08244">
    <property type="entry name" value="Glyco_hydro_32C"/>
    <property type="match status" value="1"/>
</dbReference>
<dbReference type="InterPro" id="IPR001362">
    <property type="entry name" value="Glyco_hydro_32"/>
</dbReference>
<dbReference type="EMBL" id="JAVDQH010000005">
    <property type="protein sequence ID" value="MDR6243712.1"/>
    <property type="molecule type" value="Genomic_DNA"/>
</dbReference>
<evidence type="ECO:0000256" key="1">
    <source>
        <dbReference type="ARBA" id="ARBA00009902"/>
    </source>
</evidence>
<accession>A0ABU1IYF7</accession>
<comment type="caution">
    <text evidence="8">The sequence shown here is derived from an EMBL/GenBank/DDBJ whole genome shotgun (WGS) entry which is preliminary data.</text>
</comment>
<organism evidence="8 9">
    <name type="scientific">Paenibacillus hunanensis</name>
    <dbReference type="NCBI Taxonomy" id="539262"/>
    <lineage>
        <taxon>Bacteria</taxon>
        <taxon>Bacillati</taxon>
        <taxon>Bacillota</taxon>
        <taxon>Bacilli</taxon>
        <taxon>Bacillales</taxon>
        <taxon>Paenibacillaceae</taxon>
        <taxon>Paenibacillus</taxon>
    </lineage>
</organism>
<keyword evidence="5" id="KW-1133">Transmembrane helix</keyword>
<dbReference type="Gene3D" id="2.115.10.20">
    <property type="entry name" value="Glycosyl hydrolase domain, family 43"/>
    <property type="match status" value="1"/>
</dbReference>
<name>A0ABU1IYF7_9BACL</name>
<comment type="similarity">
    <text evidence="1 4">Belongs to the glycosyl hydrolase 32 family.</text>
</comment>
<reference evidence="8 9" key="1">
    <citation type="submission" date="2023-07" db="EMBL/GenBank/DDBJ databases">
        <title>Genomic Encyclopedia of Type Strains, Phase IV (KMG-IV): sequencing the most valuable type-strain genomes for metagenomic binning, comparative biology and taxonomic classification.</title>
        <authorList>
            <person name="Goeker M."/>
        </authorList>
    </citation>
    <scope>NUCLEOTIDE SEQUENCE [LARGE SCALE GENOMIC DNA]</scope>
    <source>
        <strain evidence="8 9">DSM 22170</strain>
    </source>
</reference>
<dbReference type="InterPro" id="IPR023296">
    <property type="entry name" value="Glyco_hydro_beta-prop_sf"/>
</dbReference>
<evidence type="ECO:0000256" key="4">
    <source>
        <dbReference type="RuleBase" id="RU362110"/>
    </source>
</evidence>
<dbReference type="Gene3D" id="2.60.120.560">
    <property type="entry name" value="Exo-inulinase, domain 1"/>
    <property type="match status" value="2"/>
</dbReference>
<dbReference type="SMART" id="SM00640">
    <property type="entry name" value="Glyco_32"/>
    <property type="match status" value="1"/>
</dbReference>
<protein>
    <submittedName>
        <fullName evidence="8">Levanbiose-producing levanase</fullName>
        <ecNumber evidence="8">3.2.1.64</ecNumber>
    </submittedName>
</protein>
<keyword evidence="3 4" id="KW-0326">Glycosidase</keyword>
<dbReference type="SUPFAM" id="SSF49899">
    <property type="entry name" value="Concanavalin A-like lectins/glucanases"/>
    <property type="match status" value="1"/>
</dbReference>
<feature type="domain" description="Glycosyl hydrolase family 32 N-terminal" evidence="6">
    <location>
        <begin position="279"/>
        <end position="590"/>
    </location>
</feature>
<proteinExistence type="inferred from homology"/>
<evidence type="ECO:0000259" key="6">
    <source>
        <dbReference type="Pfam" id="PF00251"/>
    </source>
</evidence>
<dbReference type="RefSeq" id="WP_188776912.1">
    <property type="nucleotide sequence ID" value="NZ_BMMB01000008.1"/>
</dbReference>
<dbReference type="Pfam" id="PF00251">
    <property type="entry name" value="Glyco_hydro_32N"/>
    <property type="match status" value="1"/>
</dbReference>
<feature type="domain" description="Glycosyl hydrolase family 32 C-terminal" evidence="7">
    <location>
        <begin position="595"/>
        <end position="752"/>
    </location>
</feature>
<dbReference type="InterPro" id="IPR013189">
    <property type="entry name" value="Glyco_hydro_32_C"/>
</dbReference>
<evidence type="ECO:0000259" key="7">
    <source>
        <dbReference type="Pfam" id="PF08244"/>
    </source>
</evidence>
<dbReference type="Proteomes" id="UP001185028">
    <property type="component" value="Unassembled WGS sequence"/>
</dbReference>
<evidence type="ECO:0000256" key="2">
    <source>
        <dbReference type="ARBA" id="ARBA00022801"/>
    </source>
</evidence>
<sequence length="760" mass="84006">MDSEQRKIGHASWNDANDGRQLHTNVVLANKSISSKKSSIAICRLWTLLFAIGLYSGMMATAKAADLPQSGANIMTSTHSSTLAAAMAPEGETATWNYNLTGEYTVGDAIWAMDRRGMRGTVSTGGMGGMRLYAQPTGQDMVLMTDLIPVDDAASMQAGVMLRTDEQGQQGYQVLLIRNANRVTARLQQPDGTVIQQSQQSYPSESGVKHRLELHVKGNHLQLYIDGYAQPALDTQQLAAGADAGLAGIVVLNGSASFQDTYRMTTEQFYGEDYRPAYHYSALRGWASDPNGLIYNQGEYHLFHQDGGRWAHAVSTDLLHWKNLPFALEWNQLGHIWSGSAIADEHNVSGLFDDANGGLIAYYTSYTPSSHNGNQKIGIAYSPDRGRTWRYPTDRPIVIDNPGKSATDPGGWDFRDPKVVRDEANHRWVMVVSGGDHVRLFVSTNLLDWTLTDNFGYANYIRGGVWECPDLFPLQAADGTVKWVLMISTGANPNTEGSDAEYFIGQLSPEGKFMNDNPAGKVLKTDWGKEFYASMSFAGLPQQQRIVMAWMTNWDYAFEQPTGDWKGVLTIPRQLSLVSTPDGWRLSQQPIQQLNALRSPMLHTGATEIQPSSPNLLAGLSAANYEIEAELRLPEQQPAHSFGFRLLENDTGTQFTKVGYTVADRQLLIDRSQSGITDFSPLFRTLQQTTLQQTNGTDGIIRLRILVDRSTIEVFANHGQTVFSSIVFPDAASRRMSLYTEGGNVEVVSLKVNRMNSVWE</sequence>
<dbReference type="GO" id="GO:0033912">
    <property type="term" value="F:2,6-beta-fructan 6-levanbiohydrolase activity"/>
    <property type="evidence" value="ECO:0007669"/>
    <property type="project" value="UniProtKB-EC"/>
</dbReference>
<keyword evidence="2 4" id="KW-0378">Hydrolase</keyword>
<gene>
    <name evidence="8" type="ORF">JOC58_001605</name>
</gene>
<dbReference type="CDD" id="cd18622">
    <property type="entry name" value="GH32_Inu-like"/>
    <property type="match status" value="1"/>
</dbReference>
<keyword evidence="5" id="KW-0472">Membrane</keyword>
<dbReference type="PANTHER" id="PTHR42800">
    <property type="entry name" value="EXOINULINASE INUD (AFU_ORTHOLOGUE AFUA_5G00480)"/>
    <property type="match status" value="1"/>
</dbReference>
<keyword evidence="5" id="KW-0812">Transmembrane</keyword>
<dbReference type="SUPFAM" id="SSF75005">
    <property type="entry name" value="Arabinanase/levansucrase/invertase"/>
    <property type="match status" value="1"/>
</dbReference>
<evidence type="ECO:0000313" key="9">
    <source>
        <dbReference type="Proteomes" id="UP001185028"/>
    </source>
</evidence>
<evidence type="ECO:0000313" key="8">
    <source>
        <dbReference type="EMBL" id="MDR6243712.1"/>
    </source>
</evidence>
<keyword evidence="9" id="KW-1185">Reference proteome</keyword>
<dbReference type="EC" id="3.2.1.64" evidence="8"/>
<dbReference type="InterPro" id="IPR013320">
    <property type="entry name" value="ConA-like_dom_sf"/>
</dbReference>
<dbReference type="InterPro" id="IPR013148">
    <property type="entry name" value="Glyco_hydro_32_N"/>
</dbReference>
<dbReference type="PANTHER" id="PTHR42800:SF1">
    <property type="entry name" value="EXOINULINASE INUD (AFU_ORTHOLOGUE AFUA_5G00480)"/>
    <property type="match status" value="1"/>
</dbReference>
<feature type="transmembrane region" description="Helical" evidence="5">
    <location>
        <begin position="41"/>
        <end position="60"/>
    </location>
</feature>